<dbReference type="EMBL" id="LXQA011052040">
    <property type="protein sequence ID" value="MCI82801.1"/>
    <property type="molecule type" value="Genomic_DNA"/>
</dbReference>
<dbReference type="AlphaFoldDB" id="A0A392V771"/>
<protein>
    <submittedName>
        <fullName evidence="1">Uncharacterized protein</fullName>
    </submittedName>
</protein>
<sequence>VPGRATKSRTTLLPGSSAAFTAFFSILKAHSGTPTAPKNVLRASGE</sequence>
<feature type="non-terminal residue" evidence="1">
    <location>
        <position position="1"/>
    </location>
</feature>
<dbReference type="Proteomes" id="UP000265520">
    <property type="component" value="Unassembled WGS sequence"/>
</dbReference>
<evidence type="ECO:0000313" key="1">
    <source>
        <dbReference type="EMBL" id="MCI82801.1"/>
    </source>
</evidence>
<organism evidence="1 2">
    <name type="scientific">Trifolium medium</name>
    <dbReference type="NCBI Taxonomy" id="97028"/>
    <lineage>
        <taxon>Eukaryota</taxon>
        <taxon>Viridiplantae</taxon>
        <taxon>Streptophyta</taxon>
        <taxon>Embryophyta</taxon>
        <taxon>Tracheophyta</taxon>
        <taxon>Spermatophyta</taxon>
        <taxon>Magnoliopsida</taxon>
        <taxon>eudicotyledons</taxon>
        <taxon>Gunneridae</taxon>
        <taxon>Pentapetalae</taxon>
        <taxon>rosids</taxon>
        <taxon>fabids</taxon>
        <taxon>Fabales</taxon>
        <taxon>Fabaceae</taxon>
        <taxon>Papilionoideae</taxon>
        <taxon>50 kb inversion clade</taxon>
        <taxon>NPAAA clade</taxon>
        <taxon>Hologalegina</taxon>
        <taxon>IRL clade</taxon>
        <taxon>Trifolieae</taxon>
        <taxon>Trifolium</taxon>
    </lineage>
</organism>
<comment type="caution">
    <text evidence="1">The sequence shown here is derived from an EMBL/GenBank/DDBJ whole genome shotgun (WGS) entry which is preliminary data.</text>
</comment>
<reference evidence="1 2" key="1">
    <citation type="journal article" date="2018" name="Front. Plant Sci.">
        <title>Red Clover (Trifolium pratense) and Zigzag Clover (T. medium) - A Picture of Genomic Similarities and Differences.</title>
        <authorList>
            <person name="Dluhosova J."/>
            <person name="Istvanek J."/>
            <person name="Nedelnik J."/>
            <person name="Repkova J."/>
        </authorList>
    </citation>
    <scope>NUCLEOTIDE SEQUENCE [LARGE SCALE GENOMIC DNA]</scope>
    <source>
        <strain evidence="2">cv. 10/8</strain>
        <tissue evidence="1">Leaf</tissue>
    </source>
</reference>
<proteinExistence type="predicted"/>
<accession>A0A392V771</accession>
<evidence type="ECO:0000313" key="2">
    <source>
        <dbReference type="Proteomes" id="UP000265520"/>
    </source>
</evidence>
<keyword evidence="2" id="KW-1185">Reference proteome</keyword>
<name>A0A392V771_9FABA</name>